<dbReference type="RefSeq" id="WP_123927507.1">
    <property type="nucleotide sequence ID" value="NZ_JBPSDP010000004.1"/>
</dbReference>
<dbReference type="Proteomes" id="UP000267536">
    <property type="component" value="Unassembled WGS sequence"/>
</dbReference>
<sequence>MAEFPLLFTVGHRIYSAGAEDDWGNTVSGWADPVDKPVYGWGTPVTSEPKLAGHDRDVVEIELLVPPGFECSPRDRMVLEGEEYEVIGGTEMYDHNPFGWNPGGVINLKAVNP</sequence>
<evidence type="ECO:0000313" key="1">
    <source>
        <dbReference type="EMBL" id="RPA64917.1"/>
    </source>
</evidence>
<proteinExistence type="predicted"/>
<organism evidence="1 2">
    <name type="scientific">Gordonia oryzae</name>
    <dbReference type="NCBI Taxonomy" id="2487349"/>
    <lineage>
        <taxon>Bacteria</taxon>
        <taxon>Bacillati</taxon>
        <taxon>Actinomycetota</taxon>
        <taxon>Actinomycetes</taxon>
        <taxon>Mycobacteriales</taxon>
        <taxon>Gordoniaceae</taxon>
        <taxon>Gordonia</taxon>
    </lineage>
</organism>
<reference evidence="1 2" key="1">
    <citation type="submission" date="2018-11" db="EMBL/GenBank/DDBJ databases">
        <title>Draft genome sequence of Gordonia sp. RS15-1S isolated from rice stems.</title>
        <authorList>
            <person name="Muangham S."/>
        </authorList>
    </citation>
    <scope>NUCLEOTIDE SEQUENCE [LARGE SCALE GENOMIC DNA]</scope>
    <source>
        <strain evidence="1 2">RS15-1S</strain>
    </source>
</reference>
<comment type="caution">
    <text evidence="1">The sequence shown here is derived from an EMBL/GenBank/DDBJ whole genome shotgun (WGS) entry which is preliminary data.</text>
</comment>
<gene>
    <name evidence="1" type="ORF">EF294_07485</name>
</gene>
<evidence type="ECO:0000313" key="2">
    <source>
        <dbReference type="Proteomes" id="UP000267536"/>
    </source>
</evidence>
<dbReference type="EMBL" id="RKMH01000004">
    <property type="protein sequence ID" value="RPA64917.1"/>
    <property type="molecule type" value="Genomic_DNA"/>
</dbReference>
<dbReference type="AlphaFoldDB" id="A0A3N4GTZ1"/>
<name>A0A3N4GTZ1_9ACTN</name>
<accession>A0A3N4GTZ1</accession>
<dbReference type="OrthoDB" id="5194065at2"/>
<keyword evidence="2" id="KW-1185">Reference proteome</keyword>
<protein>
    <recommendedName>
        <fullName evidence="3">Head-tail adaptor protein</fullName>
    </recommendedName>
</protein>
<evidence type="ECO:0008006" key="3">
    <source>
        <dbReference type="Google" id="ProtNLM"/>
    </source>
</evidence>